<name>A0A914QLI9_9BILA</name>
<evidence type="ECO:0000313" key="2">
    <source>
        <dbReference type="Proteomes" id="UP000887578"/>
    </source>
</evidence>
<protein>
    <submittedName>
        <fullName evidence="3">Uncharacterized protein</fullName>
    </submittedName>
</protein>
<feature type="chain" id="PRO_5036996895" evidence="1">
    <location>
        <begin position="24"/>
        <end position="269"/>
    </location>
</feature>
<dbReference type="Proteomes" id="UP000887578">
    <property type="component" value="Unplaced"/>
</dbReference>
<dbReference type="WBParaSite" id="PDA_v2.g4440.t1">
    <property type="protein sequence ID" value="PDA_v2.g4440.t1"/>
    <property type="gene ID" value="PDA_v2.g4440"/>
</dbReference>
<proteinExistence type="predicted"/>
<reference evidence="3" key="1">
    <citation type="submission" date="2022-11" db="UniProtKB">
        <authorList>
            <consortium name="WormBaseParasite"/>
        </authorList>
    </citation>
    <scope>IDENTIFICATION</scope>
</reference>
<organism evidence="2 3">
    <name type="scientific">Panagrolaimus davidi</name>
    <dbReference type="NCBI Taxonomy" id="227884"/>
    <lineage>
        <taxon>Eukaryota</taxon>
        <taxon>Metazoa</taxon>
        <taxon>Ecdysozoa</taxon>
        <taxon>Nematoda</taxon>
        <taxon>Chromadorea</taxon>
        <taxon>Rhabditida</taxon>
        <taxon>Tylenchina</taxon>
        <taxon>Panagrolaimomorpha</taxon>
        <taxon>Panagrolaimoidea</taxon>
        <taxon>Panagrolaimidae</taxon>
        <taxon>Panagrolaimus</taxon>
    </lineage>
</organism>
<accession>A0A914QLI9</accession>
<sequence length="269" mass="29525">MKFGHSIPLLLFFGLLLPTFINADPKKCAVDGKCYWNGQTAFDLLSGLNTETCGNGMCYAFKCLRADGQIMFGSGCYEDFVNACGFIQSSIMEDAKRNKKFTYNDESVIVVSCGDEFTDLSACAQHEFMTYADDDKNAAFGLKHNKTANQFKKCNYNDLLIPPSKPQVQCSKGGRCLTGFIEGGIPPAVFSDVTCNECALFFCNVNGKLMSGMGCLNDFERICTSVPAAEMKKIKAGKKLYNYVDENNVVSSCAFSDFCVGILFEAFVT</sequence>
<dbReference type="AlphaFoldDB" id="A0A914QLI9"/>
<feature type="signal peptide" evidence="1">
    <location>
        <begin position="1"/>
        <end position="23"/>
    </location>
</feature>
<evidence type="ECO:0000313" key="3">
    <source>
        <dbReference type="WBParaSite" id="PDA_v2.g4440.t1"/>
    </source>
</evidence>
<keyword evidence="1" id="KW-0732">Signal</keyword>
<evidence type="ECO:0000256" key="1">
    <source>
        <dbReference type="SAM" id="SignalP"/>
    </source>
</evidence>
<keyword evidence="2" id="KW-1185">Reference proteome</keyword>